<evidence type="ECO:0000313" key="2">
    <source>
        <dbReference type="Proteomes" id="UP001054945"/>
    </source>
</evidence>
<accession>A0AAV4TE91</accession>
<reference evidence="1 2" key="1">
    <citation type="submission" date="2021-06" db="EMBL/GenBank/DDBJ databases">
        <title>Caerostris extrusa draft genome.</title>
        <authorList>
            <person name="Kono N."/>
            <person name="Arakawa K."/>
        </authorList>
    </citation>
    <scope>NUCLEOTIDE SEQUENCE [LARGE SCALE GENOMIC DNA]</scope>
</reference>
<dbReference type="EMBL" id="BPLR01011069">
    <property type="protein sequence ID" value="GIY43994.1"/>
    <property type="molecule type" value="Genomic_DNA"/>
</dbReference>
<dbReference type="AlphaFoldDB" id="A0AAV4TE91"/>
<organism evidence="1 2">
    <name type="scientific">Caerostris extrusa</name>
    <name type="common">Bark spider</name>
    <name type="synonym">Caerostris bankana</name>
    <dbReference type="NCBI Taxonomy" id="172846"/>
    <lineage>
        <taxon>Eukaryota</taxon>
        <taxon>Metazoa</taxon>
        <taxon>Ecdysozoa</taxon>
        <taxon>Arthropoda</taxon>
        <taxon>Chelicerata</taxon>
        <taxon>Arachnida</taxon>
        <taxon>Araneae</taxon>
        <taxon>Araneomorphae</taxon>
        <taxon>Entelegynae</taxon>
        <taxon>Araneoidea</taxon>
        <taxon>Araneidae</taxon>
        <taxon>Caerostris</taxon>
    </lineage>
</organism>
<gene>
    <name evidence="1" type="ORF">CEXT_340701</name>
</gene>
<comment type="caution">
    <text evidence="1">The sequence shown here is derived from an EMBL/GenBank/DDBJ whole genome shotgun (WGS) entry which is preliminary data.</text>
</comment>
<name>A0AAV4TE91_CAEEX</name>
<proteinExistence type="predicted"/>
<dbReference type="Proteomes" id="UP001054945">
    <property type="component" value="Unassembled WGS sequence"/>
</dbReference>
<protein>
    <submittedName>
        <fullName evidence="1">Uncharacterized protein</fullName>
    </submittedName>
</protein>
<sequence>MRGRERGRRDFPRLPSQLIFSSLFRPRLFSCEQDLEKSVNKGNFRLRRVLCKKPIYLAVSIDDASISGPDCSVYDGMVEGVGEYIYVYIFSIGGSRS</sequence>
<evidence type="ECO:0000313" key="1">
    <source>
        <dbReference type="EMBL" id="GIY43994.1"/>
    </source>
</evidence>
<keyword evidence="2" id="KW-1185">Reference proteome</keyword>